<sequence length="150" mass="16783">MEQATSTVTDSTNTSLFDPDQLAIWDAQKAMYSSFLKGDSSEIDNHIHAKATVWDAVTEKLARGIDDLNEIRATRPVGASKPVVTRMEVSEPVIDVSGTLAVSRHFLRVDTTNSDGSNRELMRVSQGWRQVEGKWLIIHAHEDLFSIEER</sequence>
<dbReference type="SUPFAM" id="SSF54427">
    <property type="entry name" value="NTF2-like"/>
    <property type="match status" value="1"/>
</dbReference>
<reference evidence="1 2" key="1">
    <citation type="submission" date="2019-06" db="EMBL/GenBank/DDBJ databases">
        <title>Sequencing the genomes of 1000 actinobacteria strains.</title>
        <authorList>
            <person name="Klenk H.-P."/>
        </authorList>
    </citation>
    <scope>NUCLEOTIDE SEQUENCE [LARGE SCALE GENOMIC DNA]</scope>
    <source>
        <strain evidence="1 2">DSM 21947</strain>
    </source>
</reference>
<dbReference type="Proteomes" id="UP000316560">
    <property type="component" value="Unassembled WGS sequence"/>
</dbReference>
<dbReference type="EMBL" id="VFRA01000001">
    <property type="protein sequence ID" value="TQO19850.1"/>
    <property type="molecule type" value="Genomic_DNA"/>
</dbReference>
<dbReference type="RefSeq" id="WP_170192047.1">
    <property type="nucleotide sequence ID" value="NZ_VFRA01000001.1"/>
</dbReference>
<dbReference type="Gene3D" id="3.10.450.50">
    <property type="match status" value="1"/>
</dbReference>
<dbReference type="InterPro" id="IPR032710">
    <property type="entry name" value="NTF2-like_dom_sf"/>
</dbReference>
<evidence type="ECO:0000313" key="2">
    <source>
        <dbReference type="Proteomes" id="UP000316560"/>
    </source>
</evidence>
<proteinExistence type="predicted"/>
<protein>
    <submittedName>
        <fullName evidence="1">SnoaL-like protein</fullName>
    </submittedName>
</protein>
<gene>
    <name evidence="1" type="ORF">FB472_1442</name>
</gene>
<accession>A0A8H2K638</accession>
<organism evidence="1 2">
    <name type="scientific">Rhodoglobus vestalii</name>
    <dbReference type="NCBI Taxonomy" id="193384"/>
    <lineage>
        <taxon>Bacteria</taxon>
        <taxon>Bacillati</taxon>
        <taxon>Actinomycetota</taxon>
        <taxon>Actinomycetes</taxon>
        <taxon>Micrococcales</taxon>
        <taxon>Microbacteriaceae</taxon>
        <taxon>Rhodoglobus</taxon>
    </lineage>
</organism>
<comment type="caution">
    <text evidence="1">The sequence shown here is derived from an EMBL/GenBank/DDBJ whole genome shotgun (WGS) entry which is preliminary data.</text>
</comment>
<keyword evidence="2" id="KW-1185">Reference proteome</keyword>
<evidence type="ECO:0000313" key="1">
    <source>
        <dbReference type="EMBL" id="TQO19850.1"/>
    </source>
</evidence>
<name>A0A8H2K638_9MICO</name>
<dbReference type="AlphaFoldDB" id="A0A8H2K638"/>